<dbReference type="OrthoDB" id="3557539at2759"/>
<name>A0A2J6PIT1_9HELO</name>
<gene>
    <name evidence="1" type="ORF">NA56DRAFT_694488</name>
</gene>
<sequence length="333" mass="38667">MEPSQLHDVFEYEENFLVIEPQRSFALHAYSRHRLAGQNPPLFIEPSFFDLEQIRARVIDGLGAYWDRPLLLYLNGAGQEQAPEGCMWLPGQRQRLLEQLNYLSLQLRGLDKVDYLDIDDVSLAGDSVHGQATLRPSKPSPDAIDLDVNDLSNAKTQLDLYNKRWKEIPAQFAKPSTALSPSIPWPELSPTHNNSFRTHLKVRDKTTPTLVWKWATYSFFVSAFGFRSLFERDANDEVRFVFTSECGDGTKDQVAKLRALRSQMKLEKVRWHEDKMKVLFNPSAVLNERVKAVWSVVIDLRDKMERELEALQRRLKCALRRAMYLLPHRRSRR</sequence>
<proteinExistence type="predicted"/>
<protein>
    <submittedName>
        <fullName evidence="1">Uncharacterized protein</fullName>
    </submittedName>
</protein>
<evidence type="ECO:0000313" key="2">
    <source>
        <dbReference type="Proteomes" id="UP000235672"/>
    </source>
</evidence>
<evidence type="ECO:0000313" key="1">
    <source>
        <dbReference type="EMBL" id="PMD13952.1"/>
    </source>
</evidence>
<dbReference type="AlphaFoldDB" id="A0A2J6PIT1"/>
<dbReference type="Proteomes" id="UP000235672">
    <property type="component" value="Unassembled WGS sequence"/>
</dbReference>
<keyword evidence="2" id="KW-1185">Reference proteome</keyword>
<reference evidence="1 2" key="1">
    <citation type="submission" date="2016-05" db="EMBL/GenBank/DDBJ databases">
        <title>A degradative enzymes factory behind the ericoid mycorrhizal symbiosis.</title>
        <authorList>
            <consortium name="DOE Joint Genome Institute"/>
            <person name="Martino E."/>
            <person name="Morin E."/>
            <person name="Grelet G."/>
            <person name="Kuo A."/>
            <person name="Kohler A."/>
            <person name="Daghino S."/>
            <person name="Barry K."/>
            <person name="Choi C."/>
            <person name="Cichocki N."/>
            <person name="Clum A."/>
            <person name="Copeland A."/>
            <person name="Hainaut M."/>
            <person name="Haridas S."/>
            <person name="Labutti K."/>
            <person name="Lindquist E."/>
            <person name="Lipzen A."/>
            <person name="Khouja H.-R."/>
            <person name="Murat C."/>
            <person name="Ohm R."/>
            <person name="Olson A."/>
            <person name="Spatafora J."/>
            <person name="Veneault-Fourrey C."/>
            <person name="Henrissat B."/>
            <person name="Grigoriev I."/>
            <person name="Martin F."/>
            <person name="Perotto S."/>
        </authorList>
    </citation>
    <scope>NUCLEOTIDE SEQUENCE [LARGE SCALE GENOMIC DNA]</scope>
    <source>
        <strain evidence="1 2">UAMH 7357</strain>
    </source>
</reference>
<accession>A0A2J6PIT1</accession>
<dbReference type="EMBL" id="KZ613526">
    <property type="protein sequence ID" value="PMD13952.1"/>
    <property type="molecule type" value="Genomic_DNA"/>
</dbReference>
<organism evidence="1 2">
    <name type="scientific">Hyaloscypha hepaticicola</name>
    <dbReference type="NCBI Taxonomy" id="2082293"/>
    <lineage>
        <taxon>Eukaryota</taxon>
        <taxon>Fungi</taxon>
        <taxon>Dikarya</taxon>
        <taxon>Ascomycota</taxon>
        <taxon>Pezizomycotina</taxon>
        <taxon>Leotiomycetes</taxon>
        <taxon>Helotiales</taxon>
        <taxon>Hyaloscyphaceae</taxon>
        <taxon>Hyaloscypha</taxon>
    </lineage>
</organism>